<name>A0ABU9G4A6_9GAMM</name>
<dbReference type="InterPro" id="IPR011249">
    <property type="entry name" value="Metalloenz_LuxS/M16"/>
</dbReference>
<reference evidence="1 2" key="1">
    <citation type="submission" date="2024-02" db="EMBL/GenBank/DDBJ databases">
        <title>Bacteria isolated from the canopy kelp, Nereocystis luetkeana.</title>
        <authorList>
            <person name="Pfister C.A."/>
            <person name="Younker I.T."/>
            <person name="Light S.H."/>
        </authorList>
    </citation>
    <scope>NUCLEOTIDE SEQUENCE [LARGE SCALE GENOMIC DNA]</scope>
    <source>
        <strain evidence="1 2">TI.4.07</strain>
    </source>
</reference>
<accession>A0ABU9G4A6</accession>
<dbReference type="EMBL" id="JBAKAR010000002">
    <property type="protein sequence ID" value="MEL0612227.1"/>
    <property type="molecule type" value="Genomic_DNA"/>
</dbReference>
<evidence type="ECO:0000313" key="1">
    <source>
        <dbReference type="EMBL" id="MEL0612227.1"/>
    </source>
</evidence>
<dbReference type="Proteomes" id="UP001379949">
    <property type="component" value="Unassembled WGS sequence"/>
</dbReference>
<protein>
    <submittedName>
        <fullName evidence="1">Insulinase family protein</fullName>
    </submittedName>
</protein>
<dbReference type="RefSeq" id="WP_341566330.1">
    <property type="nucleotide sequence ID" value="NZ_JBAKAR010000002.1"/>
</dbReference>
<dbReference type="SUPFAM" id="SSF63411">
    <property type="entry name" value="LuxS/MPP-like metallohydrolase"/>
    <property type="match status" value="1"/>
</dbReference>
<gene>
    <name evidence="1" type="ORF">V6242_03650</name>
</gene>
<organism evidence="1 2">
    <name type="scientific">Marinomonas arenicola</name>
    <dbReference type="NCBI Taxonomy" id="569601"/>
    <lineage>
        <taxon>Bacteria</taxon>
        <taxon>Pseudomonadati</taxon>
        <taxon>Pseudomonadota</taxon>
        <taxon>Gammaproteobacteria</taxon>
        <taxon>Oceanospirillales</taxon>
        <taxon>Oceanospirillaceae</taxon>
        <taxon>Marinomonas</taxon>
    </lineage>
</organism>
<proteinExistence type="predicted"/>
<comment type="caution">
    <text evidence="1">The sequence shown here is derived from an EMBL/GenBank/DDBJ whole genome shotgun (WGS) entry which is preliminary data.</text>
</comment>
<dbReference type="Gene3D" id="3.30.830.10">
    <property type="entry name" value="Metalloenzyme, LuxS/M16 peptidase-like"/>
    <property type="match status" value="1"/>
</dbReference>
<sequence>MFNSKKPLFSRPALAAVMVLSTLVIWVLNLTAPAPRFPTPKVETWKTQSGIPVIWLSQEKWKNTNKLELRFTFKNTPQSAPLTDATLSLLMADSLPLSTSTINQRLAPLAAKVSSDYDHESQTIALTLNSEPAYLMPTLTLMSQWLSAPAFKARAFDHWNRRFNNTLPTQQTLEHILFANTAATSSPAITLAAIKSHYAQLTQQASAIFVIGEMTKQTQDAIKASLNTLSKHFSVASHTPKGAPMSWQQPAPIPQATQITPLKETQSMLALTPLSSVKQWLSLQIWGADLIDSLSNQGTFGYVRLNLTLSAKHPWAYWRAQHTESLLASKQQTPAANEVRARSMIELASIPSLQDSARFQALLDQLKSQLAQRTLDPSWWALLATSAAQEDSSLTLAQFASHYQDAIDTFNQDDYKAALESLLITPSYQEIQVY</sequence>
<keyword evidence="2" id="KW-1185">Reference proteome</keyword>
<evidence type="ECO:0000313" key="2">
    <source>
        <dbReference type="Proteomes" id="UP001379949"/>
    </source>
</evidence>